<dbReference type="InterPro" id="IPR045076">
    <property type="entry name" value="MutS"/>
</dbReference>
<dbReference type="AlphaFoldDB" id="A0A1G5S2L0"/>
<name>A0A1G5S2L0_PSEXY</name>
<feature type="transmembrane region" description="Helical" evidence="4">
    <location>
        <begin position="142"/>
        <end position="160"/>
    </location>
</feature>
<dbReference type="Proteomes" id="UP000199428">
    <property type="component" value="Unassembled WGS sequence"/>
</dbReference>
<accession>A0A1G5S2L0</accession>
<dbReference type="GO" id="GO:0005524">
    <property type="term" value="F:ATP binding"/>
    <property type="evidence" value="ECO:0007669"/>
    <property type="project" value="UniProtKB-KW"/>
</dbReference>
<dbReference type="GO" id="GO:0005829">
    <property type="term" value="C:cytosol"/>
    <property type="evidence" value="ECO:0007669"/>
    <property type="project" value="TreeGrafter"/>
</dbReference>
<sequence length="506" mass="58388">MSERKFYEAESRLNDIRRMHDRMSPGLVDEITWNDLEMDEVFLEVNHTKSFVGEQLLYHRLHCDQTGFSDDVAEEISQNNKIRKFLNSKIGLLGKCRENYYLYEILQDSEMMLLDHGYIFYLLQASLVMLGLLTLITQSSYFLAALGVNVAVNFTIYFMVKQKYEIYINTLISFKGIYTVTKQLEKNPDIRKYVTDKERKALKNLKRVNRILVGVIARRRFTIAGDVSSLLTDYLYGVLLYDIAIYNIVIKKLAKQKEDVSVLMGLIGRLDIALSVAEYREGCKYWCKPLESDYPEMKNMAHPLLESLVGNDFSLENKVIITGPNAAGKSTFMKAVAINAILGQAIRTCIATEFAMPKMKIMTCMALRDDVQSGESYYYREANYIKRIIDEVRDCEEPLLIVIDEILKGTNTKERIAASKAILEFLSDKKVYLLLATHDVELTRIDGYDNYHFDSKIESDEIFFDYKIHLGISSSKNAIALLEYLKYPIEIIKNARSYVDENRRSV</sequence>
<dbReference type="RefSeq" id="WP_090163532.1">
    <property type="nucleotide sequence ID" value="NZ_FMWK01000014.1"/>
</dbReference>
<evidence type="ECO:0000259" key="5">
    <source>
        <dbReference type="SMART" id="SM00534"/>
    </source>
</evidence>
<evidence type="ECO:0000256" key="1">
    <source>
        <dbReference type="ARBA" id="ARBA00022741"/>
    </source>
</evidence>
<dbReference type="GO" id="GO:0030983">
    <property type="term" value="F:mismatched DNA binding"/>
    <property type="evidence" value="ECO:0007669"/>
    <property type="project" value="InterPro"/>
</dbReference>
<evidence type="ECO:0000313" key="7">
    <source>
        <dbReference type="Proteomes" id="UP000199428"/>
    </source>
</evidence>
<dbReference type="Pfam" id="PF00488">
    <property type="entry name" value="MutS_V"/>
    <property type="match status" value="1"/>
</dbReference>
<feature type="domain" description="DNA mismatch repair proteins mutS family" evidence="5">
    <location>
        <begin position="316"/>
        <end position="500"/>
    </location>
</feature>
<dbReference type="InterPro" id="IPR027417">
    <property type="entry name" value="P-loop_NTPase"/>
</dbReference>
<keyword evidence="1" id="KW-0547">Nucleotide-binding</keyword>
<keyword evidence="4" id="KW-0472">Membrane</keyword>
<evidence type="ECO:0000256" key="2">
    <source>
        <dbReference type="ARBA" id="ARBA00022840"/>
    </source>
</evidence>
<organism evidence="6 7">
    <name type="scientific">Pseudobutyrivibrio xylanivorans</name>
    <dbReference type="NCBI Taxonomy" id="185007"/>
    <lineage>
        <taxon>Bacteria</taxon>
        <taxon>Bacillati</taxon>
        <taxon>Bacillota</taxon>
        <taxon>Clostridia</taxon>
        <taxon>Lachnospirales</taxon>
        <taxon>Lachnospiraceae</taxon>
        <taxon>Pseudobutyrivibrio</taxon>
    </lineage>
</organism>
<protein>
    <submittedName>
        <fullName evidence="6">MutS domain V</fullName>
    </submittedName>
</protein>
<keyword evidence="2" id="KW-0067">ATP-binding</keyword>
<dbReference type="SMART" id="SM00534">
    <property type="entry name" value="MUTSac"/>
    <property type="match status" value="1"/>
</dbReference>
<evidence type="ECO:0000313" key="6">
    <source>
        <dbReference type="EMBL" id="SCZ80408.1"/>
    </source>
</evidence>
<dbReference type="EMBL" id="FMWK01000014">
    <property type="protein sequence ID" value="SCZ80408.1"/>
    <property type="molecule type" value="Genomic_DNA"/>
</dbReference>
<proteinExistence type="predicted"/>
<feature type="transmembrane region" description="Helical" evidence="4">
    <location>
        <begin position="118"/>
        <end position="136"/>
    </location>
</feature>
<gene>
    <name evidence="6" type="ORF">SAMN02910350_02276</name>
</gene>
<dbReference type="Gene3D" id="3.40.50.300">
    <property type="entry name" value="P-loop containing nucleotide triphosphate hydrolases"/>
    <property type="match status" value="1"/>
</dbReference>
<keyword evidence="4" id="KW-1133">Transmembrane helix</keyword>
<evidence type="ECO:0000256" key="4">
    <source>
        <dbReference type="SAM" id="Phobius"/>
    </source>
</evidence>
<dbReference type="GO" id="GO:0140664">
    <property type="term" value="F:ATP-dependent DNA damage sensor activity"/>
    <property type="evidence" value="ECO:0007669"/>
    <property type="project" value="InterPro"/>
</dbReference>
<keyword evidence="4" id="KW-0812">Transmembrane</keyword>
<dbReference type="PANTHER" id="PTHR11361:SF152">
    <property type="entry name" value="DNA MISMATCH REPAIR PROTEIN"/>
    <property type="match status" value="1"/>
</dbReference>
<dbReference type="SUPFAM" id="SSF52540">
    <property type="entry name" value="P-loop containing nucleoside triphosphate hydrolases"/>
    <property type="match status" value="1"/>
</dbReference>
<dbReference type="PANTHER" id="PTHR11361">
    <property type="entry name" value="DNA MISMATCH REPAIR PROTEIN MUTS FAMILY MEMBER"/>
    <property type="match status" value="1"/>
</dbReference>
<evidence type="ECO:0000256" key="3">
    <source>
        <dbReference type="ARBA" id="ARBA00023125"/>
    </source>
</evidence>
<reference evidence="6 7" key="1">
    <citation type="submission" date="2016-10" db="EMBL/GenBank/DDBJ databases">
        <authorList>
            <person name="de Groot N.N."/>
        </authorList>
    </citation>
    <scope>NUCLEOTIDE SEQUENCE [LARGE SCALE GENOMIC DNA]</scope>
    <source>
        <strain evidence="6 7">DSM 10317</strain>
    </source>
</reference>
<dbReference type="GO" id="GO:0006298">
    <property type="term" value="P:mismatch repair"/>
    <property type="evidence" value="ECO:0007669"/>
    <property type="project" value="InterPro"/>
</dbReference>
<dbReference type="InterPro" id="IPR000432">
    <property type="entry name" value="DNA_mismatch_repair_MutS_C"/>
</dbReference>
<keyword evidence="3" id="KW-0238">DNA-binding</keyword>